<reference evidence="1 2" key="1">
    <citation type="submission" date="2019-03" db="EMBL/GenBank/DDBJ databases">
        <title>Genomic Encyclopedia of Archaeal and Bacterial Type Strains, Phase II (KMG-II): from individual species to whole genera.</title>
        <authorList>
            <person name="Goeker M."/>
        </authorList>
    </citation>
    <scope>NUCLEOTIDE SEQUENCE [LARGE SCALE GENOMIC DNA]</scope>
    <source>
        <strain evidence="1 2">DSM 15235</strain>
    </source>
</reference>
<organism evidence="1 2">
    <name type="scientific">Chryseobacterium daecheongense</name>
    <dbReference type="NCBI Taxonomy" id="192389"/>
    <lineage>
        <taxon>Bacteria</taxon>
        <taxon>Pseudomonadati</taxon>
        <taxon>Bacteroidota</taxon>
        <taxon>Flavobacteriia</taxon>
        <taxon>Flavobacteriales</taxon>
        <taxon>Weeksellaceae</taxon>
        <taxon>Chryseobacterium group</taxon>
        <taxon>Chryseobacterium</taxon>
    </lineage>
</organism>
<dbReference type="Proteomes" id="UP000295709">
    <property type="component" value="Unassembled WGS sequence"/>
</dbReference>
<dbReference type="EMBL" id="SOQW01000001">
    <property type="protein sequence ID" value="TDX94817.1"/>
    <property type="molecule type" value="Genomic_DNA"/>
</dbReference>
<comment type="caution">
    <text evidence="1">The sequence shown here is derived from an EMBL/GenBank/DDBJ whole genome shotgun (WGS) entry which is preliminary data.</text>
</comment>
<evidence type="ECO:0000313" key="2">
    <source>
        <dbReference type="Proteomes" id="UP000295709"/>
    </source>
</evidence>
<proteinExistence type="predicted"/>
<accession>A0ABY2FZ82</accession>
<name>A0ABY2FZ82_9FLAO</name>
<keyword evidence="2" id="KW-1185">Reference proteome</keyword>
<protein>
    <submittedName>
        <fullName evidence="1">Uncharacterized protein</fullName>
    </submittedName>
</protein>
<evidence type="ECO:0000313" key="1">
    <source>
        <dbReference type="EMBL" id="TDX94817.1"/>
    </source>
</evidence>
<gene>
    <name evidence="1" type="ORF">BCF50_0588</name>
</gene>
<sequence length="61" mass="6968">MILEYSHFLYLIHKPNNRNKIMTFDNLINVSFSQEELAALDQAIQSIVSTLSGKTVNLTLE</sequence>